<gene>
    <name evidence="2" type="ORF">OKIOD_LOCUS2608</name>
</gene>
<evidence type="ECO:0000313" key="2">
    <source>
        <dbReference type="EMBL" id="CAG5085925.1"/>
    </source>
</evidence>
<accession>A0ABN7RTR9</accession>
<keyword evidence="3" id="KW-1185">Reference proteome</keyword>
<feature type="compositionally biased region" description="Basic and acidic residues" evidence="1">
    <location>
        <begin position="235"/>
        <end position="249"/>
    </location>
</feature>
<feature type="compositionally biased region" description="Acidic residues" evidence="1">
    <location>
        <begin position="26"/>
        <end position="46"/>
    </location>
</feature>
<feature type="region of interest" description="Disordered" evidence="1">
    <location>
        <begin position="73"/>
        <end position="203"/>
    </location>
</feature>
<sequence>MEADSEEEEEGDLLEHLASLFVEERSDVDEEEHDSEKQEEFEELQDEREKNRQYQTIEDFIAQEIAEERNFIERAQLNSSESESEEEVLYEQSDRLQTEEQEEEERNNQNRERVAQLREIGNEDRPRGNQQITVDQENMEREGAGRRRAHRHRIIMLPPDESDSEEESELQEPEEKRIRLENEDEKENDAAIQPDAERTMSDSGLKAREFVLDRPGNLFFPARDVAHSEILALSSEERENEKMPPHQPEKINSLSDSDESDVEMMHPLLAAANRQNQEVLEEDEEVHEEMELDWEQLTDVEDDDEWEDMDDEDEGDADENAYDEGEEEENDGDEDEMDEESEEEEEEEDPEGRERSRRCLSNVLNFSAILENQMRSIQERCQELGEILHRPDYDSDESYSEDESEDEIVANPEFST</sequence>
<dbReference type="EMBL" id="OU015568">
    <property type="protein sequence ID" value="CAG5085925.1"/>
    <property type="molecule type" value="Genomic_DNA"/>
</dbReference>
<dbReference type="Proteomes" id="UP001158576">
    <property type="component" value="Chromosome PAR"/>
</dbReference>
<feature type="region of interest" description="Disordered" evidence="1">
    <location>
        <begin position="388"/>
        <end position="416"/>
    </location>
</feature>
<reference evidence="2 3" key="1">
    <citation type="submission" date="2021-04" db="EMBL/GenBank/DDBJ databases">
        <authorList>
            <person name="Bliznina A."/>
        </authorList>
    </citation>
    <scope>NUCLEOTIDE SEQUENCE [LARGE SCALE GENOMIC DNA]</scope>
</reference>
<proteinExistence type="predicted"/>
<feature type="region of interest" description="Disordered" evidence="1">
    <location>
        <begin position="1"/>
        <end position="53"/>
    </location>
</feature>
<evidence type="ECO:0000256" key="1">
    <source>
        <dbReference type="SAM" id="MobiDB-lite"/>
    </source>
</evidence>
<feature type="compositionally biased region" description="Acidic residues" evidence="1">
    <location>
        <begin position="394"/>
        <end position="408"/>
    </location>
</feature>
<feature type="compositionally biased region" description="Basic and acidic residues" evidence="1">
    <location>
        <begin position="106"/>
        <end position="127"/>
    </location>
</feature>
<evidence type="ECO:0000313" key="3">
    <source>
        <dbReference type="Proteomes" id="UP001158576"/>
    </source>
</evidence>
<organism evidence="2 3">
    <name type="scientific">Oikopleura dioica</name>
    <name type="common">Tunicate</name>
    <dbReference type="NCBI Taxonomy" id="34765"/>
    <lineage>
        <taxon>Eukaryota</taxon>
        <taxon>Metazoa</taxon>
        <taxon>Chordata</taxon>
        <taxon>Tunicata</taxon>
        <taxon>Appendicularia</taxon>
        <taxon>Copelata</taxon>
        <taxon>Oikopleuridae</taxon>
        <taxon>Oikopleura</taxon>
    </lineage>
</organism>
<feature type="compositionally biased region" description="Acidic residues" evidence="1">
    <location>
        <begin position="279"/>
        <end position="351"/>
    </location>
</feature>
<feature type="compositionally biased region" description="Acidic residues" evidence="1">
    <location>
        <begin position="1"/>
        <end position="12"/>
    </location>
</feature>
<protein>
    <submittedName>
        <fullName evidence="2">Oidioi.mRNA.OKI2018_I69.PAR.g11050.t1.cds</fullName>
    </submittedName>
</protein>
<name>A0ABN7RTR9_OIKDI</name>
<feature type="compositionally biased region" description="Acidic residues" evidence="1">
    <location>
        <begin position="160"/>
        <end position="172"/>
    </location>
</feature>
<feature type="region of interest" description="Disordered" evidence="1">
    <location>
        <begin position="231"/>
        <end position="359"/>
    </location>
</feature>